<keyword evidence="7" id="KW-0051">Antiviral defense</keyword>
<dbReference type="InterPro" id="IPR000123">
    <property type="entry name" value="Reverse_transcriptase_msDNA"/>
</dbReference>
<evidence type="ECO:0000256" key="7">
    <source>
        <dbReference type="ARBA" id="ARBA00023118"/>
    </source>
</evidence>
<dbReference type="Pfam" id="PF00078">
    <property type="entry name" value="RVT_1"/>
    <property type="match status" value="1"/>
</dbReference>
<dbReference type="PRINTS" id="PR00866">
    <property type="entry name" value="RNADNAPOLMS"/>
</dbReference>
<reference evidence="12" key="1">
    <citation type="submission" date="2017-06" db="EMBL/GenBank/DDBJ databases">
        <authorList>
            <person name="Varghese N."/>
            <person name="Submissions S."/>
        </authorList>
    </citation>
    <scope>NUCLEOTIDE SEQUENCE [LARGE SCALE GENOMIC DNA]</scope>
    <source>
        <strain evidence="12">DSM 11116</strain>
    </source>
</reference>
<gene>
    <name evidence="11" type="ORF">SAMN06265337_4216</name>
</gene>
<dbReference type="GO" id="GO:0051607">
    <property type="term" value="P:defense response to virus"/>
    <property type="evidence" value="ECO:0007669"/>
    <property type="project" value="UniProtKB-KW"/>
</dbReference>
<keyword evidence="2" id="KW-0808">Transferase</keyword>
<dbReference type="InterPro" id="IPR000477">
    <property type="entry name" value="RT_dom"/>
</dbReference>
<dbReference type="GO" id="GO:0046872">
    <property type="term" value="F:metal ion binding"/>
    <property type="evidence" value="ECO:0007669"/>
    <property type="project" value="UniProtKB-KW"/>
</dbReference>
<dbReference type="GO" id="GO:0003964">
    <property type="term" value="F:RNA-directed DNA polymerase activity"/>
    <property type="evidence" value="ECO:0007669"/>
    <property type="project" value="UniProtKB-KW"/>
</dbReference>
<evidence type="ECO:0000256" key="3">
    <source>
        <dbReference type="ARBA" id="ARBA00022695"/>
    </source>
</evidence>
<evidence type="ECO:0000259" key="10">
    <source>
        <dbReference type="PROSITE" id="PS50878"/>
    </source>
</evidence>
<comment type="similarity">
    <text evidence="8">Belongs to the bacterial reverse transcriptase family.</text>
</comment>
<evidence type="ECO:0000256" key="1">
    <source>
        <dbReference type="ARBA" id="ARBA00012493"/>
    </source>
</evidence>
<dbReference type="OrthoDB" id="9780724at2"/>
<feature type="domain" description="Reverse transcriptase" evidence="10">
    <location>
        <begin position="65"/>
        <end position="281"/>
    </location>
</feature>
<evidence type="ECO:0000256" key="2">
    <source>
        <dbReference type="ARBA" id="ARBA00022679"/>
    </source>
</evidence>
<proteinExistence type="inferred from homology"/>
<dbReference type="CDD" id="cd03487">
    <property type="entry name" value="RT_Bac_retron_II"/>
    <property type="match status" value="1"/>
</dbReference>
<comment type="catalytic activity">
    <reaction evidence="9">
        <text>DNA(n) + a 2'-deoxyribonucleoside 5'-triphosphate = DNA(n+1) + diphosphate</text>
        <dbReference type="Rhea" id="RHEA:22508"/>
        <dbReference type="Rhea" id="RHEA-COMP:17339"/>
        <dbReference type="Rhea" id="RHEA-COMP:17340"/>
        <dbReference type="ChEBI" id="CHEBI:33019"/>
        <dbReference type="ChEBI" id="CHEBI:61560"/>
        <dbReference type="ChEBI" id="CHEBI:173112"/>
        <dbReference type="EC" id="2.7.7.49"/>
    </reaction>
</comment>
<dbReference type="RefSeq" id="WP_088845606.1">
    <property type="nucleotide sequence ID" value="NZ_FYEW01000004.1"/>
</dbReference>
<evidence type="ECO:0000256" key="4">
    <source>
        <dbReference type="ARBA" id="ARBA00022723"/>
    </source>
</evidence>
<keyword evidence="5" id="KW-0460">Magnesium</keyword>
<organism evidence="11 12">
    <name type="scientific">Hymenobacter gelipurpurascens</name>
    <dbReference type="NCBI Taxonomy" id="89968"/>
    <lineage>
        <taxon>Bacteria</taxon>
        <taxon>Pseudomonadati</taxon>
        <taxon>Bacteroidota</taxon>
        <taxon>Cytophagia</taxon>
        <taxon>Cytophagales</taxon>
        <taxon>Hymenobacteraceae</taxon>
        <taxon>Hymenobacter</taxon>
    </lineage>
</organism>
<evidence type="ECO:0000313" key="11">
    <source>
        <dbReference type="EMBL" id="SNC77620.1"/>
    </source>
</evidence>
<dbReference type="EC" id="2.7.7.49" evidence="1"/>
<protein>
    <recommendedName>
        <fullName evidence="1">RNA-directed DNA polymerase</fullName>
        <ecNumber evidence="1">2.7.7.49</ecNumber>
    </recommendedName>
</protein>
<dbReference type="PANTHER" id="PTHR34047:SF7">
    <property type="entry name" value="RNA-DIRECTED DNA POLYMERASE"/>
    <property type="match status" value="1"/>
</dbReference>
<accession>A0A212UHG3</accession>
<evidence type="ECO:0000313" key="12">
    <source>
        <dbReference type="Proteomes" id="UP000198131"/>
    </source>
</evidence>
<name>A0A212UHG3_9BACT</name>
<dbReference type="InterPro" id="IPR043502">
    <property type="entry name" value="DNA/RNA_pol_sf"/>
</dbReference>
<sequence length="377" mass="43053">MSIPPSSSNTNGNEQPASVPATKVDLTASFQKVTDVHQLARVLNVALTLELAENPEHKDKPISAKLLNYYAYHKKETRYRTFRIPKRTRGEVRIIKAPDRGLLRLQRLLLSCLTATFTTSHPASHGFVLGRSVLTNAQPHAGHRFVLNLDLRDFFPSTSIGRVVAVLQLPPFSLSKEGAYLIANLCCDQGCLPQGAPTSPLLTNAVCQRLDRRLQQLATHHRCTYTRYADDLTFSCNRPVFRDRFHQELNTIITAEGYQQNEQKQRLQTPEIRQEVTGIVVNERPNVPREYVRQIRAMLHNWETRGYEAATSTLQQHYATSKAHARHRGNVPKLERVLAGKIAYWGMVRGWEDVNYISSLLKLRKLTDKQKRHERYT</sequence>
<keyword evidence="6 11" id="KW-0695">RNA-directed DNA polymerase</keyword>
<dbReference type="PROSITE" id="PS50878">
    <property type="entry name" value="RT_POL"/>
    <property type="match status" value="1"/>
</dbReference>
<dbReference type="AlphaFoldDB" id="A0A212UHG3"/>
<keyword evidence="3" id="KW-0548">Nucleotidyltransferase</keyword>
<dbReference type="SUPFAM" id="SSF56672">
    <property type="entry name" value="DNA/RNA polymerases"/>
    <property type="match status" value="1"/>
</dbReference>
<dbReference type="GO" id="GO:0003723">
    <property type="term" value="F:RNA binding"/>
    <property type="evidence" value="ECO:0007669"/>
    <property type="project" value="InterPro"/>
</dbReference>
<dbReference type="EMBL" id="FYEW01000004">
    <property type="protein sequence ID" value="SNC77620.1"/>
    <property type="molecule type" value="Genomic_DNA"/>
</dbReference>
<evidence type="ECO:0000256" key="9">
    <source>
        <dbReference type="ARBA" id="ARBA00048173"/>
    </source>
</evidence>
<keyword evidence="12" id="KW-1185">Reference proteome</keyword>
<keyword evidence="4" id="KW-0479">Metal-binding</keyword>
<dbReference type="Proteomes" id="UP000198131">
    <property type="component" value="Unassembled WGS sequence"/>
</dbReference>
<evidence type="ECO:0000256" key="5">
    <source>
        <dbReference type="ARBA" id="ARBA00022842"/>
    </source>
</evidence>
<dbReference type="PANTHER" id="PTHR34047">
    <property type="entry name" value="NUCLEAR INTRON MATURASE 1, MITOCHONDRIAL-RELATED"/>
    <property type="match status" value="1"/>
</dbReference>
<dbReference type="InterPro" id="IPR051083">
    <property type="entry name" value="GrpII_Intron_Splice-Mob/Def"/>
</dbReference>
<evidence type="ECO:0000256" key="8">
    <source>
        <dbReference type="ARBA" id="ARBA00034120"/>
    </source>
</evidence>
<evidence type="ECO:0000256" key="6">
    <source>
        <dbReference type="ARBA" id="ARBA00022918"/>
    </source>
</evidence>